<name>A0A485KYC8_9STRA</name>
<keyword evidence="1" id="KW-0472">Membrane</keyword>
<organism evidence="3 4">
    <name type="scientific">Aphanomyces stellatus</name>
    <dbReference type="NCBI Taxonomy" id="120398"/>
    <lineage>
        <taxon>Eukaryota</taxon>
        <taxon>Sar</taxon>
        <taxon>Stramenopiles</taxon>
        <taxon>Oomycota</taxon>
        <taxon>Saprolegniomycetes</taxon>
        <taxon>Saprolegniales</taxon>
        <taxon>Verrucalvaceae</taxon>
        <taxon>Aphanomyces</taxon>
    </lineage>
</organism>
<evidence type="ECO:0000256" key="1">
    <source>
        <dbReference type="SAM" id="Phobius"/>
    </source>
</evidence>
<evidence type="ECO:0000313" key="3">
    <source>
        <dbReference type="EMBL" id="VFT89578.1"/>
    </source>
</evidence>
<dbReference type="Proteomes" id="UP000332933">
    <property type="component" value="Unassembled WGS sequence"/>
</dbReference>
<feature type="transmembrane region" description="Helical" evidence="1">
    <location>
        <begin position="199"/>
        <end position="216"/>
    </location>
</feature>
<feature type="transmembrane region" description="Helical" evidence="1">
    <location>
        <begin position="228"/>
        <end position="247"/>
    </location>
</feature>
<protein>
    <submittedName>
        <fullName evidence="3">Aste57867_12728 protein</fullName>
    </submittedName>
</protein>
<feature type="transmembrane region" description="Helical" evidence="1">
    <location>
        <begin position="253"/>
        <end position="276"/>
    </location>
</feature>
<reference evidence="3 4" key="1">
    <citation type="submission" date="2019-03" db="EMBL/GenBank/DDBJ databases">
        <authorList>
            <person name="Gaulin E."/>
            <person name="Dumas B."/>
        </authorList>
    </citation>
    <scope>NUCLEOTIDE SEQUENCE [LARGE SCALE GENOMIC DNA]</scope>
    <source>
        <strain evidence="3">CBS 568.67</strain>
    </source>
</reference>
<keyword evidence="1" id="KW-0812">Transmembrane</keyword>
<feature type="transmembrane region" description="Helical" evidence="1">
    <location>
        <begin position="78"/>
        <end position="97"/>
    </location>
</feature>
<sequence length="290" mass="30869">MDAVKAVVQGFSARISHVLPIIHLSTAAEMDPLILGGDDIHGRDKASSSSSSSSDSILPIPTTTVHLDPLVVKKHERVGLYLQLVGGSCLSVVAVLVHSAARHVTVDGIVFWRSAIALGVTVALQRQFGMPLLHVDDDLRPLVLLQSVLSYVVATLSFDAFGGMHVSDAAVVLASAPALVCLAGSHYVRLGRTRDGLEWVLGGLPLLGLFFVQGPLDIFPYAPLTHSGVFAAAFFAAVLSGVIWMLTLKLHQVSPLPILTCTFAVSTALSFLKMLISREASCRLPFALKY</sequence>
<evidence type="ECO:0000313" key="2">
    <source>
        <dbReference type="EMBL" id="KAF0696535.1"/>
    </source>
</evidence>
<dbReference type="AlphaFoldDB" id="A0A485KYC8"/>
<keyword evidence="4" id="KW-1185">Reference proteome</keyword>
<dbReference type="EMBL" id="VJMH01005388">
    <property type="protein sequence ID" value="KAF0696535.1"/>
    <property type="molecule type" value="Genomic_DNA"/>
</dbReference>
<dbReference type="OrthoDB" id="306876at2759"/>
<evidence type="ECO:0000313" key="4">
    <source>
        <dbReference type="Proteomes" id="UP000332933"/>
    </source>
</evidence>
<proteinExistence type="predicted"/>
<feature type="transmembrane region" description="Helical" evidence="1">
    <location>
        <begin position="169"/>
        <end position="187"/>
    </location>
</feature>
<dbReference type="EMBL" id="CAADRA010005409">
    <property type="protein sequence ID" value="VFT89578.1"/>
    <property type="molecule type" value="Genomic_DNA"/>
</dbReference>
<gene>
    <name evidence="3" type="primary">Aste57867_12728</name>
    <name evidence="2" type="ORF">As57867_012680</name>
    <name evidence="3" type="ORF">ASTE57867_12728</name>
</gene>
<keyword evidence="1" id="KW-1133">Transmembrane helix</keyword>
<accession>A0A485KYC8</accession>
<reference evidence="2" key="2">
    <citation type="submission" date="2019-06" db="EMBL/GenBank/DDBJ databases">
        <title>Genomics analysis of Aphanomyces spp. identifies a new class of oomycete effector associated with host adaptation.</title>
        <authorList>
            <person name="Gaulin E."/>
        </authorList>
    </citation>
    <scope>NUCLEOTIDE SEQUENCE</scope>
    <source>
        <strain evidence="2">CBS 578.67</strain>
    </source>
</reference>